<protein>
    <recommendedName>
        <fullName evidence="5">Small ribosomal subunit protein uS7 domain-containing protein</fullName>
    </recommendedName>
</protein>
<dbReference type="InterPro" id="IPR023798">
    <property type="entry name" value="Ribosomal_uS7_dom"/>
</dbReference>
<dbReference type="InterPro" id="IPR000235">
    <property type="entry name" value="Ribosomal_uS7"/>
</dbReference>
<keyword evidence="4" id="KW-0175">Coiled coil</keyword>
<evidence type="ECO:0000256" key="3">
    <source>
        <dbReference type="ARBA" id="ARBA00023274"/>
    </source>
</evidence>
<dbReference type="PANTHER" id="PTHR11205">
    <property type="entry name" value="RIBOSOMAL PROTEIN S7"/>
    <property type="match status" value="1"/>
</dbReference>
<dbReference type="InterPro" id="IPR047988">
    <property type="entry name" value="Ribosomal_uS7m_fungi"/>
</dbReference>
<keyword evidence="2" id="KW-0689">Ribosomal protein</keyword>
<name>A0A4T0X2B8_9ASCO</name>
<dbReference type="GO" id="GO:1990904">
    <property type="term" value="C:ribonucleoprotein complex"/>
    <property type="evidence" value="ECO:0007669"/>
    <property type="project" value="UniProtKB-KW"/>
</dbReference>
<dbReference type="InterPro" id="IPR036823">
    <property type="entry name" value="Ribosomal_uS7_dom_sf"/>
</dbReference>
<evidence type="ECO:0000259" key="5">
    <source>
        <dbReference type="Pfam" id="PF00177"/>
    </source>
</evidence>
<gene>
    <name evidence="6" type="ORF">CANINC_001981</name>
</gene>
<dbReference type="Proteomes" id="UP000307173">
    <property type="component" value="Unassembled WGS sequence"/>
</dbReference>
<comment type="similarity">
    <text evidence="1">Belongs to the universal ribosomal protein uS7 family.</text>
</comment>
<dbReference type="EMBL" id="SELW01000316">
    <property type="protein sequence ID" value="TID29407.1"/>
    <property type="molecule type" value="Genomic_DNA"/>
</dbReference>
<dbReference type="CDD" id="cd14868">
    <property type="entry name" value="uS7_Mitochondria_Fungi"/>
    <property type="match status" value="1"/>
</dbReference>
<accession>A0A4T0X2B8</accession>
<organism evidence="6 7">
    <name type="scientific">Pichia inconspicua</name>
    <dbReference type="NCBI Taxonomy" id="52247"/>
    <lineage>
        <taxon>Eukaryota</taxon>
        <taxon>Fungi</taxon>
        <taxon>Dikarya</taxon>
        <taxon>Ascomycota</taxon>
        <taxon>Saccharomycotina</taxon>
        <taxon>Pichiomycetes</taxon>
        <taxon>Pichiales</taxon>
        <taxon>Pichiaceae</taxon>
        <taxon>Pichia</taxon>
    </lineage>
</organism>
<dbReference type="GO" id="GO:0006412">
    <property type="term" value="P:translation"/>
    <property type="evidence" value="ECO:0007669"/>
    <property type="project" value="InterPro"/>
</dbReference>
<comment type="caution">
    <text evidence="6">The sequence shown here is derived from an EMBL/GenBank/DDBJ whole genome shotgun (WGS) entry which is preliminary data.</text>
</comment>
<proteinExistence type="inferred from homology"/>
<dbReference type="Pfam" id="PF00177">
    <property type="entry name" value="Ribosomal_S7"/>
    <property type="match status" value="1"/>
</dbReference>
<dbReference type="GO" id="GO:0005840">
    <property type="term" value="C:ribosome"/>
    <property type="evidence" value="ECO:0007669"/>
    <property type="project" value="UniProtKB-KW"/>
</dbReference>
<evidence type="ECO:0000256" key="4">
    <source>
        <dbReference type="SAM" id="Coils"/>
    </source>
</evidence>
<reference evidence="6 7" key="1">
    <citation type="journal article" date="2019" name="Front. Genet.">
        <title>Whole-Genome Sequencing of the Opportunistic Yeast Pathogen Candida inconspicua Uncovers Its Hybrid Origin.</title>
        <authorList>
            <person name="Mixao V."/>
            <person name="Hansen A.P."/>
            <person name="Saus E."/>
            <person name="Boekhout T."/>
            <person name="Lass-Florl C."/>
            <person name="Gabaldon T."/>
        </authorList>
    </citation>
    <scope>NUCLEOTIDE SEQUENCE [LARGE SCALE GENOMIC DNA]</scope>
    <source>
        <strain evidence="6 7">CBS 180</strain>
    </source>
</reference>
<sequence>MLSRPTSAAIRANSRLALKTFTVSKRFNSSEGSKDVNEKSTKKNEVKAFYNTYSEFMKTQKLNENGEFITERPTEADFENSELAKYLAKSEADKNASIEAKLKELADAHKVSTEELKRIFENKVALKRKEIKSSNEAMTNKINTFVTKLSSSVTGKDALIPDLLDALLPFAEDLSKSPVFEYIYHIDPAFAKALGNVIRTEPTEELVQTMTDAFKHGPISQITDEQYQQLKETIEGSSSAEQVESGAENLETEAKELTSEIEEQPVDGLTVLEIIFSNLNSYDDINNSPLLKLIEEIDGDFAALLKGYETIDPTDETRLKEKYEEIFNYCSDKSSKIYKAFGDSNSVDFAKVKKVLEQPLPIDLSELYEVFEFHSDYFESPLFSAIQEVDPTFAKLLQELETLPEGEELDAKNNEIDAYLVNKETDIYKAMNDITSDAFANLRSTLNLEWETIQNTVTPDKLVEYAITNGLDSDGFKLISKIDPEFSEYVTKIYNETNEEEAMKHYASLQEYLESPNAIIGALEDKSSLNYKLLSDLVFGKPEEYSQELAPSKVIEEQKSADSILEELLAEDQSKYPEEVRVINETYDLTLDVLNEIETELKNNTFIPVSRQVSEKLDKLLGFQPSKAQIEEVEQVRSSPPPKQTDEVLELAVNIIMKDGKKEAARKYLNRALYLLFLETRSNPVEKFKEALDIVAPVVVTKTVKTGFAKNYTVPVPLTERQRNRMALLWILKSSDSKASNDFSVRLCDEILHVLSGKSALMDKRVLSHKLAIANRSYLTI</sequence>
<evidence type="ECO:0000313" key="6">
    <source>
        <dbReference type="EMBL" id="TID29407.1"/>
    </source>
</evidence>
<dbReference type="AlphaFoldDB" id="A0A4T0X2B8"/>
<evidence type="ECO:0000256" key="2">
    <source>
        <dbReference type="ARBA" id="ARBA00022980"/>
    </source>
</evidence>
<keyword evidence="7" id="KW-1185">Reference proteome</keyword>
<feature type="domain" description="Small ribosomal subunit protein uS7" evidence="5">
    <location>
        <begin position="633"/>
        <end position="776"/>
    </location>
</feature>
<feature type="coiled-coil region" evidence="4">
    <location>
        <begin position="240"/>
        <end position="267"/>
    </location>
</feature>
<evidence type="ECO:0000313" key="7">
    <source>
        <dbReference type="Proteomes" id="UP000307173"/>
    </source>
</evidence>
<keyword evidence="3" id="KW-0687">Ribonucleoprotein</keyword>
<dbReference type="STRING" id="52247.A0A4T0X2B8"/>
<dbReference type="SUPFAM" id="SSF47973">
    <property type="entry name" value="Ribosomal protein S7"/>
    <property type="match status" value="1"/>
</dbReference>
<evidence type="ECO:0000256" key="1">
    <source>
        <dbReference type="ARBA" id="ARBA00007151"/>
    </source>
</evidence>
<dbReference type="OrthoDB" id="9972728at2759"/>
<dbReference type="Gene3D" id="1.10.455.10">
    <property type="entry name" value="Ribosomal protein S7 domain"/>
    <property type="match status" value="1"/>
</dbReference>